<feature type="region of interest" description="Disordered" evidence="1">
    <location>
        <begin position="506"/>
        <end position="551"/>
    </location>
</feature>
<feature type="region of interest" description="Disordered" evidence="1">
    <location>
        <begin position="244"/>
        <end position="266"/>
    </location>
</feature>
<name>A0ABP0NUH7_9DINO</name>
<dbReference type="EMBL" id="CAXAMM010031079">
    <property type="protein sequence ID" value="CAK9067453.1"/>
    <property type="molecule type" value="Genomic_DNA"/>
</dbReference>
<accession>A0ABP0NUH7</accession>
<evidence type="ECO:0000256" key="1">
    <source>
        <dbReference type="SAM" id="MobiDB-lite"/>
    </source>
</evidence>
<feature type="region of interest" description="Disordered" evidence="1">
    <location>
        <begin position="457"/>
        <end position="480"/>
    </location>
</feature>
<keyword evidence="3" id="KW-1185">Reference proteome</keyword>
<protein>
    <submittedName>
        <fullName evidence="2">Fructose-bisphosphate aldolase</fullName>
    </submittedName>
</protein>
<comment type="caution">
    <text evidence="2">The sequence shown here is derived from an EMBL/GenBank/DDBJ whole genome shotgun (WGS) entry which is preliminary data.</text>
</comment>
<feature type="compositionally biased region" description="Polar residues" evidence="1">
    <location>
        <begin position="251"/>
        <end position="266"/>
    </location>
</feature>
<feature type="region of interest" description="Disordered" evidence="1">
    <location>
        <begin position="131"/>
        <end position="229"/>
    </location>
</feature>
<feature type="compositionally biased region" description="Acidic residues" evidence="1">
    <location>
        <begin position="159"/>
        <end position="178"/>
    </location>
</feature>
<reference evidence="2 3" key="1">
    <citation type="submission" date="2024-02" db="EMBL/GenBank/DDBJ databases">
        <authorList>
            <person name="Chen Y."/>
            <person name="Shah S."/>
            <person name="Dougan E. K."/>
            <person name="Thang M."/>
            <person name="Chan C."/>
        </authorList>
    </citation>
    <scope>NUCLEOTIDE SEQUENCE [LARGE SCALE GENOMIC DNA]</scope>
</reference>
<feature type="compositionally biased region" description="Basic and acidic residues" evidence="1">
    <location>
        <begin position="515"/>
        <end position="538"/>
    </location>
</feature>
<evidence type="ECO:0000313" key="2">
    <source>
        <dbReference type="EMBL" id="CAK9067453.1"/>
    </source>
</evidence>
<feature type="compositionally biased region" description="Low complexity" evidence="1">
    <location>
        <begin position="179"/>
        <end position="229"/>
    </location>
</feature>
<gene>
    <name evidence="2" type="ORF">SCF082_LOCUS34135</name>
</gene>
<sequence>MALFAAVGPKLVACKTRQASRLLVHLCDFIWQRGIVDYSHDMPELSLRMLHRTLVLLFVLSDATETEKLSPLAKNLIATLSSSGIPVMRRDVGHEKRHEDPEIWPKKAYPRHLTAKEHVVSNSRMMISVGSMADTKSHKSPAMPEEETEDMETSTVSPEESESTSEEAEAGDSEEEETTSSPARTTTKTTTTSTSTTVTATTTTATTTTVTTTEKPTTAATSTTTEKATTLKATTKATTATSATTLTTATHTRPCNQVTTSTSPSTRHSLEYLQAVEAGEVAASAAKAEGLPPAQQAARAGKAAAEAAAAFGLKPLEMLLAAGQAAAAAAKAAELAAVEQVRAAVLATEVAAQQAGVSQEKEATAAAKAALAAAKAAGLSRQEQAVVSGQVVASVRQSLRDALAKKIQEIHTATATKAPTSHKSNSEVHEAVVAAHEAAQAASQAAAQATDAVKSAESVNKANGSDVPLEETKAQTDGGGAEIQDMLKKLSEQVAETLARLEKVEGVESNLSQEIHQKKSEEAKQKSDELKDESEEKGPGSPGSSAQSSQVKIPAYMNSSKSQPYWTEDDEQLPSKILQKPVHPHNLKDAVVAPKDVAALSPEEVASILTENRVLLSAITKRLSSGQNLSNFVFDMDTSKIPQSGLTEKALDAIMDNPELARKALNSTLAALGRGVKKLSEGKALADELFGEDTGHLIREDVGDHVTSSQSKGSVDSVVKMVADSESKKEAAEKNQAGTQVLGVELPSFSFLNSLNPMNWLR</sequence>
<proteinExistence type="predicted"/>
<organism evidence="2 3">
    <name type="scientific">Durusdinium trenchii</name>
    <dbReference type="NCBI Taxonomy" id="1381693"/>
    <lineage>
        <taxon>Eukaryota</taxon>
        <taxon>Sar</taxon>
        <taxon>Alveolata</taxon>
        <taxon>Dinophyceae</taxon>
        <taxon>Suessiales</taxon>
        <taxon>Symbiodiniaceae</taxon>
        <taxon>Durusdinium</taxon>
    </lineage>
</organism>
<dbReference type="Proteomes" id="UP001642464">
    <property type="component" value="Unassembled WGS sequence"/>
</dbReference>
<evidence type="ECO:0000313" key="3">
    <source>
        <dbReference type="Proteomes" id="UP001642464"/>
    </source>
</evidence>